<name>A0A935W3M9_9PROT</name>
<protein>
    <submittedName>
        <fullName evidence="2">Uncharacterized protein</fullName>
    </submittedName>
</protein>
<gene>
    <name evidence="2" type="ORF">IPK02_09975</name>
</gene>
<dbReference type="Proteomes" id="UP000706151">
    <property type="component" value="Unassembled WGS sequence"/>
</dbReference>
<dbReference type="EMBL" id="JADJOT010000008">
    <property type="protein sequence ID" value="MBK7954252.1"/>
    <property type="molecule type" value="Genomic_DNA"/>
</dbReference>
<dbReference type="AlphaFoldDB" id="A0A935W3M9"/>
<evidence type="ECO:0000313" key="2">
    <source>
        <dbReference type="EMBL" id="MBK7954252.1"/>
    </source>
</evidence>
<proteinExistence type="predicted"/>
<feature type="region of interest" description="Disordered" evidence="1">
    <location>
        <begin position="334"/>
        <end position="355"/>
    </location>
</feature>
<accession>A0A935W3M9</accession>
<sequence>MATCDDHIGQAIRPALLGALLALSGCAALDPIILSAPLTTSQYAESDYYGDLPVVLNQVNQLSFELQSAVKSETSLSNKLGAWLIFLSGGAAVASMSGGATNTWMPAVAAVGAGSYAYGSAFLSKPRLSIYQEGAKALDCAADASRPLVFRRAFIEGPSCAEGDCGFRPAVRELMNSINQARRAVDASLALVKSRQTELAARDARVCAVASVPQSMSSIGTDPADASLLSRRERTNQERVPRACVPGKKHDRMRTAALAIIQTELQSYHATISKADTLSKVASQLLAHIDNAGTRLRAAARQILGQVNADVLKLQPDLNSILQSLGGMRTLGFPSSRSATPKDGAPAAAERAGPRVKEDVLNEEAIRVKLAEARDSVSRMTVAESVARSFWNIASPQIEESSRLLKSCKSSTATSQAKILLAIEKLALAEEDPPNATVPAVDQGNPNMRTAVSKETQQELCRVYKLGGECLASPKVKDCRQRLGQDVTKQIGQQEAEQVIETRKNGICDA</sequence>
<evidence type="ECO:0000256" key="1">
    <source>
        <dbReference type="SAM" id="MobiDB-lite"/>
    </source>
</evidence>
<evidence type="ECO:0000313" key="3">
    <source>
        <dbReference type="Proteomes" id="UP000706151"/>
    </source>
</evidence>
<reference evidence="2 3" key="1">
    <citation type="submission" date="2020-10" db="EMBL/GenBank/DDBJ databases">
        <title>Connecting structure to function with the recovery of over 1000 high-quality activated sludge metagenome-assembled genomes encoding full-length rRNA genes using long-read sequencing.</title>
        <authorList>
            <person name="Singleton C.M."/>
            <person name="Petriglieri F."/>
            <person name="Kristensen J.M."/>
            <person name="Kirkegaard R.H."/>
            <person name="Michaelsen T.Y."/>
            <person name="Andersen M.H."/>
            <person name="Karst S.M."/>
            <person name="Dueholm M.S."/>
            <person name="Nielsen P.H."/>
            <person name="Albertsen M."/>
        </authorList>
    </citation>
    <scope>NUCLEOTIDE SEQUENCE [LARGE SCALE GENOMIC DNA]</scope>
    <source>
        <strain evidence="2">Fred_18-Q3-R57-64_BAT3C.720</strain>
    </source>
</reference>
<organism evidence="2 3">
    <name type="scientific">Candidatus Accumulibacter affinis</name>
    <dbReference type="NCBI Taxonomy" id="2954384"/>
    <lineage>
        <taxon>Bacteria</taxon>
        <taxon>Pseudomonadati</taxon>
        <taxon>Pseudomonadota</taxon>
        <taxon>Betaproteobacteria</taxon>
        <taxon>Candidatus Accumulibacter</taxon>
    </lineage>
</organism>
<comment type="caution">
    <text evidence="2">The sequence shown here is derived from an EMBL/GenBank/DDBJ whole genome shotgun (WGS) entry which is preliminary data.</text>
</comment>